<evidence type="ECO:0000313" key="3">
    <source>
        <dbReference type="EMBL" id="XBS68486.1"/>
    </source>
</evidence>
<dbReference type="Pfam" id="PF10995">
    <property type="entry name" value="CBP_BcsE"/>
    <property type="match status" value="1"/>
</dbReference>
<feature type="region of interest" description="Disordered" evidence="2">
    <location>
        <begin position="358"/>
        <end position="378"/>
    </location>
</feature>
<accession>A0AAU7Q680</accession>
<dbReference type="InterPro" id="IPR017745">
    <property type="entry name" value="BcsE"/>
</dbReference>
<dbReference type="EMBL" id="CP157947">
    <property type="protein sequence ID" value="XBS68486.1"/>
    <property type="molecule type" value="Genomic_DNA"/>
</dbReference>
<proteinExistence type="predicted"/>
<gene>
    <name evidence="3" type="primary">bcsE</name>
    <name evidence="3" type="ORF">ABK905_17490</name>
</gene>
<evidence type="ECO:0000256" key="2">
    <source>
        <dbReference type="SAM" id="MobiDB-lite"/>
    </source>
</evidence>
<sequence length="378" mass="41692">MPFFLILAYGSGVSQLKNQLISQVPVLSGLSSVQWLQDCIRYQVSWWFNGKGIIANQAMTWETDSGGRFMQSILSPSYSPSVNDEQLCLAEKSVLEGAPPLSANWRLLDDNALVLQQGMLRHSATLIFSLTESEQVARLAQQIHTLRRQRGIDLKLVVREMKASLRYTDERLLLACGANLVAPYIAPLSRFLTMLEGIQGQRFTRHVPASIDALLAAVHPSQFKGAVNNALFRQVVPTLIENPLMPEDDKGILIALRPVPGLPPRQALSLCRLRRGGDLMTATASRIYLFLSNCRINDLDTVLGYLFRLPIAEAFSNRQVWTQDVQILSQVKLIGNTGPTAVAAEADGAPITARTSFARPASARRDPRPLSLAPDVQP</sequence>
<organism evidence="3">
    <name type="scientific">Acerihabitans sp. KWT182</name>
    <dbReference type="NCBI Taxonomy" id="3157919"/>
    <lineage>
        <taxon>Bacteria</taxon>
        <taxon>Pseudomonadati</taxon>
        <taxon>Pseudomonadota</taxon>
        <taxon>Gammaproteobacteria</taxon>
        <taxon>Enterobacterales</taxon>
        <taxon>Pectobacteriaceae</taxon>
        <taxon>Acerihabitans</taxon>
    </lineage>
</organism>
<dbReference type="GO" id="GO:0035438">
    <property type="term" value="F:cyclic-di-GMP binding"/>
    <property type="evidence" value="ECO:0007669"/>
    <property type="project" value="InterPro"/>
</dbReference>
<name>A0AAU7Q680_9GAMM</name>
<reference evidence="3" key="1">
    <citation type="submission" date="2024-06" db="EMBL/GenBank/DDBJ databases">
        <authorList>
            <person name="Coelho C."/>
            <person name="Bento M."/>
            <person name="Garcia E."/>
            <person name="Camelo A."/>
            <person name="Brandao I."/>
            <person name="Espirito Santo C."/>
            <person name="Trovao J."/>
            <person name="Verissimo A."/>
            <person name="Costa J."/>
            <person name="Tiago I."/>
        </authorList>
    </citation>
    <scope>NUCLEOTIDE SEQUENCE</scope>
    <source>
        <strain evidence="3">KWT182</strain>
    </source>
</reference>
<protein>
    <recommendedName>
        <fullName evidence="1">Cellulose biosynthesis protein BcsE</fullName>
    </recommendedName>
</protein>
<dbReference type="AlphaFoldDB" id="A0AAU7Q680"/>
<dbReference type="NCBIfam" id="TIGR03369">
    <property type="entry name" value="cellulose_bcsE"/>
    <property type="match status" value="1"/>
</dbReference>
<evidence type="ECO:0000256" key="1">
    <source>
        <dbReference type="NCBIfam" id="TIGR03369"/>
    </source>
</evidence>